<dbReference type="Proteomes" id="UP001301769">
    <property type="component" value="Unassembled WGS sequence"/>
</dbReference>
<name>A0AAN7BEL5_9PEZI</name>
<reference evidence="1" key="2">
    <citation type="submission" date="2023-05" db="EMBL/GenBank/DDBJ databases">
        <authorList>
            <consortium name="Lawrence Berkeley National Laboratory"/>
            <person name="Steindorff A."/>
            <person name="Hensen N."/>
            <person name="Bonometti L."/>
            <person name="Westerberg I."/>
            <person name="Brannstrom I.O."/>
            <person name="Guillou S."/>
            <person name="Cros-Aarteil S."/>
            <person name="Calhoun S."/>
            <person name="Haridas S."/>
            <person name="Kuo A."/>
            <person name="Mondo S."/>
            <person name="Pangilinan J."/>
            <person name="Riley R."/>
            <person name="Labutti K."/>
            <person name="Andreopoulos B."/>
            <person name="Lipzen A."/>
            <person name="Chen C."/>
            <person name="Yanf M."/>
            <person name="Daum C."/>
            <person name="Ng V."/>
            <person name="Clum A."/>
            <person name="Ohm R."/>
            <person name="Martin F."/>
            <person name="Silar P."/>
            <person name="Natvig D."/>
            <person name="Lalanne C."/>
            <person name="Gautier V."/>
            <person name="Ament-Velasquez S.L."/>
            <person name="Kruys A."/>
            <person name="Hutchinson M.I."/>
            <person name="Powell A.J."/>
            <person name="Barry K."/>
            <person name="Miller A.N."/>
            <person name="Grigoriev I.V."/>
            <person name="Debuchy R."/>
            <person name="Gladieux P."/>
            <person name="Thoren M.H."/>
            <person name="Johannesson H."/>
        </authorList>
    </citation>
    <scope>NUCLEOTIDE SEQUENCE</scope>
    <source>
        <strain evidence="1">PSN293</strain>
    </source>
</reference>
<protein>
    <submittedName>
        <fullName evidence="1">Uncharacterized protein</fullName>
    </submittedName>
</protein>
<accession>A0AAN7BEL5</accession>
<evidence type="ECO:0000313" key="1">
    <source>
        <dbReference type="EMBL" id="KAK4218200.1"/>
    </source>
</evidence>
<comment type="caution">
    <text evidence="1">The sequence shown here is derived from an EMBL/GenBank/DDBJ whole genome shotgun (WGS) entry which is preliminary data.</text>
</comment>
<gene>
    <name evidence="1" type="ORF">QBC37DRAFT_412773</name>
</gene>
<evidence type="ECO:0000313" key="2">
    <source>
        <dbReference type="Proteomes" id="UP001301769"/>
    </source>
</evidence>
<dbReference type="AlphaFoldDB" id="A0AAN7BEL5"/>
<proteinExistence type="predicted"/>
<sequence>MAGFPKLIPAFTALVEIETPTPVGPVASGNTLVHVVISPNKGSITSEPSYPIKLDATFVHGADFIRADPSGKHVRLEVHSVVKDKLTDGGLLRFNYTGVIGTEGANGKVLGGSPDAATTPFGDAFINASFETGVKELAAIQDKVYVGSGRFVLEEGKPVTVEYKISEVSY</sequence>
<keyword evidence="2" id="KW-1185">Reference proteome</keyword>
<dbReference type="Pfam" id="PF11578">
    <property type="entry name" value="DUF3237"/>
    <property type="match status" value="1"/>
</dbReference>
<organism evidence="1 2">
    <name type="scientific">Rhypophila decipiens</name>
    <dbReference type="NCBI Taxonomy" id="261697"/>
    <lineage>
        <taxon>Eukaryota</taxon>
        <taxon>Fungi</taxon>
        <taxon>Dikarya</taxon>
        <taxon>Ascomycota</taxon>
        <taxon>Pezizomycotina</taxon>
        <taxon>Sordariomycetes</taxon>
        <taxon>Sordariomycetidae</taxon>
        <taxon>Sordariales</taxon>
        <taxon>Naviculisporaceae</taxon>
        <taxon>Rhypophila</taxon>
    </lineage>
</organism>
<dbReference type="EMBL" id="MU858054">
    <property type="protein sequence ID" value="KAK4218200.1"/>
    <property type="molecule type" value="Genomic_DNA"/>
</dbReference>
<reference evidence="1" key="1">
    <citation type="journal article" date="2023" name="Mol. Phylogenet. Evol.">
        <title>Genome-scale phylogeny and comparative genomics of the fungal order Sordariales.</title>
        <authorList>
            <person name="Hensen N."/>
            <person name="Bonometti L."/>
            <person name="Westerberg I."/>
            <person name="Brannstrom I.O."/>
            <person name="Guillou S."/>
            <person name="Cros-Aarteil S."/>
            <person name="Calhoun S."/>
            <person name="Haridas S."/>
            <person name="Kuo A."/>
            <person name="Mondo S."/>
            <person name="Pangilinan J."/>
            <person name="Riley R."/>
            <person name="LaButti K."/>
            <person name="Andreopoulos B."/>
            <person name="Lipzen A."/>
            <person name="Chen C."/>
            <person name="Yan M."/>
            <person name="Daum C."/>
            <person name="Ng V."/>
            <person name="Clum A."/>
            <person name="Steindorff A."/>
            <person name="Ohm R.A."/>
            <person name="Martin F."/>
            <person name="Silar P."/>
            <person name="Natvig D.O."/>
            <person name="Lalanne C."/>
            <person name="Gautier V."/>
            <person name="Ament-Velasquez S.L."/>
            <person name="Kruys A."/>
            <person name="Hutchinson M.I."/>
            <person name="Powell A.J."/>
            <person name="Barry K."/>
            <person name="Miller A.N."/>
            <person name="Grigoriev I.V."/>
            <person name="Debuchy R."/>
            <person name="Gladieux P."/>
            <person name="Hiltunen Thoren M."/>
            <person name="Johannesson H."/>
        </authorList>
    </citation>
    <scope>NUCLEOTIDE SEQUENCE</scope>
    <source>
        <strain evidence="1">PSN293</strain>
    </source>
</reference>
<dbReference type="Gene3D" id="2.40.160.20">
    <property type="match status" value="1"/>
</dbReference>